<dbReference type="Proteomes" id="UP000257136">
    <property type="component" value="Unassembled WGS sequence"/>
</dbReference>
<gene>
    <name evidence="1" type="ORF">C8P67_103265</name>
</gene>
<proteinExistence type="predicted"/>
<dbReference type="EMBL" id="QUNI01000003">
    <property type="protein sequence ID" value="REH00289.1"/>
    <property type="molecule type" value="Genomic_DNA"/>
</dbReference>
<accession>A0A3E0EQ73</accession>
<comment type="caution">
    <text evidence="1">The sequence shown here is derived from an EMBL/GenBank/DDBJ whole genome shotgun (WGS) entry which is preliminary data.</text>
</comment>
<sequence>MHTKKIRSKPLDKSESIFEYEARLKKEAIEIAKNFVHTKPVKYLLK</sequence>
<organism evidence="1 2">
    <name type="scientific">Flavobacterium aquicola</name>
    <dbReference type="NCBI Taxonomy" id="1682742"/>
    <lineage>
        <taxon>Bacteria</taxon>
        <taxon>Pseudomonadati</taxon>
        <taxon>Bacteroidota</taxon>
        <taxon>Flavobacteriia</taxon>
        <taxon>Flavobacteriales</taxon>
        <taxon>Flavobacteriaceae</taxon>
        <taxon>Flavobacterium</taxon>
    </lineage>
</organism>
<evidence type="ECO:0000313" key="2">
    <source>
        <dbReference type="Proteomes" id="UP000257136"/>
    </source>
</evidence>
<keyword evidence="2" id="KW-1185">Reference proteome</keyword>
<evidence type="ECO:0000313" key="1">
    <source>
        <dbReference type="EMBL" id="REH00289.1"/>
    </source>
</evidence>
<dbReference type="AlphaFoldDB" id="A0A3E0EQ73"/>
<reference evidence="1 2" key="1">
    <citation type="submission" date="2018-08" db="EMBL/GenBank/DDBJ databases">
        <title>Genomic Encyclopedia of Archaeal and Bacterial Type Strains, Phase II (KMG-II): from individual species to whole genera.</title>
        <authorList>
            <person name="Goeker M."/>
        </authorList>
    </citation>
    <scope>NUCLEOTIDE SEQUENCE [LARGE SCALE GENOMIC DNA]</scope>
    <source>
        <strain evidence="1 2">DSM 100880</strain>
    </source>
</reference>
<name>A0A3E0EQ73_9FLAO</name>
<protein>
    <submittedName>
        <fullName evidence="1">Uncharacterized protein</fullName>
    </submittedName>
</protein>